<dbReference type="Proteomes" id="UP000194464">
    <property type="component" value="Unassembled WGS sequence"/>
</dbReference>
<accession>A0ABY1R9Q4</accession>
<feature type="transmembrane region" description="Helical" evidence="1">
    <location>
        <begin position="506"/>
        <end position="528"/>
    </location>
</feature>
<feature type="transmembrane region" description="Helical" evidence="1">
    <location>
        <begin position="66"/>
        <end position="92"/>
    </location>
</feature>
<feature type="transmembrane region" description="Helical" evidence="1">
    <location>
        <begin position="548"/>
        <end position="570"/>
    </location>
</feature>
<feature type="transmembrane region" description="Helical" evidence="1">
    <location>
        <begin position="375"/>
        <end position="395"/>
    </location>
</feature>
<name>A0ABY1R9Q4_9MICO</name>
<gene>
    <name evidence="2" type="ORF">SAMN06295909_0947</name>
</gene>
<feature type="transmembrane region" description="Helical" evidence="1">
    <location>
        <begin position="124"/>
        <end position="144"/>
    </location>
</feature>
<feature type="transmembrane region" description="Helical" evidence="1">
    <location>
        <begin position="207"/>
        <end position="231"/>
    </location>
</feature>
<keyword evidence="1" id="KW-0472">Membrane</keyword>
<dbReference type="RefSeq" id="WP_086473051.1">
    <property type="nucleotide sequence ID" value="NZ_FXWJ01000001.1"/>
</dbReference>
<reference evidence="2 3" key="1">
    <citation type="submission" date="2017-04" db="EMBL/GenBank/DDBJ databases">
        <authorList>
            <person name="Varghese N."/>
            <person name="Submissions S."/>
        </authorList>
    </citation>
    <scope>NUCLEOTIDE SEQUENCE [LARGE SCALE GENOMIC DNA]</scope>
    <source>
        <strain evidence="2 3">VKM Ac-1784</strain>
    </source>
</reference>
<feature type="transmembrane region" description="Helical" evidence="1">
    <location>
        <begin position="35"/>
        <end position="54"/>
    </location>
</feature>
<organism evidence="2 3">
    <name type="scientific">Plantibacter elymi</name>
    <name type="common">nom. nud.</name>
    <dbReference type="NCBI Taxonomy" id="199708"/>
    <lineage>
        <taxon>Bacteria</taxon>
        <taxon>Bacillati</taxon>
        <taxon>Actinomycetota</taxon>
        <taxon>Actinomycetes</taxon>
        <taxon>Micrococcales</taxon>
        <taxon>Microbacteriaceae</taxon>
        <taxon>Plantibacter</taxon>
    </lineage>
</organism>
<feature type="transmembrane region" description="Helical" evidence="1">
    <location>
        <begin position="401"/>
        <end position="421"/>
    </location>
</feature>
<evidence type="ECO:0000256" key="1">
    <source>
        <dbReference type="SAM" id="Phobius"/>
    </source>
</evidence>
<keyword evidence="1" id="KW-1133">Transmembrane helix</keyword>
<proteinExistence type="predicted"/>
<feature type="transmembrane region" description="Helical" evidence="1">
    <location>
        <begin position="441"/>
        <end position="468"/>
    </location>
</feature>
<keyword evidence="1" id="KW-0812">Transmembrane</keyword>
<dbReference type="EMBL" id="FXWJ01000001">
    <property type="protein sequence ID" value="SMQ63903.1"/>
    <property type="molecule type" value="Genomic_DNA"/>
</dbReference>
<keyword evidence="3" id="KW-1185">Reference proteome</keyword>
<comment type="caution">
    <text evidence="2">The sequence shown here is derived from an EMBL/GenBank/DDBJ whole genome shotgun (WGS) entry which is preliminary data.</text>
</comment>
<evidence type="ECO:0000313" key="3">
    <source>
        <dbReference type="Proteomes" id="UP000194464"/>
    </source>
</evidence>
<sequence>MSTGSGRISRDDRRVLRAGRAVLAARDGRPRVTDVAFVVYAALLVALIVGAPLVRFAVLGLIEPDAAGVVAAVRPGAVALISAIATIVVVLGGRTRGPVVPRPAAVQFLADSPQPRRLTLRRPFVASALALAGLSVLVAGVVGLSRLLVPGERAAVSIGVAADTASVIGMTGPTVPAAVVAFVIGAVGFSLLLAVAWLLGQHGSRRTVAAVVTVAGVGGVFGLLVPGMLLVSPWGWLGLLWSPVAGGIEAMVLGSALATGDWAALFTWGGGGSFASVGVPVSWWPAVALVVLGAVSLLLVPRALDGLRSGPLLDQALRWQRVGMMLQSGDASGAVGGLRASPTSGRRVPLRMIGPFWLVVLRRSIVGARRTPGRVALGSLVLAASGAAVGLSFGLPDGVRWMLAVPAAFLAYLAVGVWCDAVRHGVESAGTPTLYGRSPRLLVLAGAVAPLLAAVVIGGIGALLGALASAAPGGMTLLESLGWWLLLAVWIVVLRTFDAAKGPLPILLLMPVATPFGDASSLNVLLWQSDAILLALLVGGGLTALVPVAPGAAVVLLVLVLVIVAALGFARLRKLSRPA</sequence>
<evidence type="ECO:0000313" key="2">
    <source>
        <dbReference type="EMBL" id="SMQ63903.1"/>
    </source>
</evidence>
<protein>
    <recommendedName>
        <fullName evidence="4">ABC-2 type transport system permease protein</fullName>
    </recommendedName>
</protein>
<evidence type="ECO:0008006" key="4">
    <source>
        <dbReference type="Google" id="ProtNLM"/>
    </source>
</evidence>
<feature type="transmembrane region" description="Helical" evidence="1">
    <location>
        <begin position="281"/>
        <end position="300"/>
    </location>
</feature>
<feature type="transmembrane region" description="Helical" evidence="1">
    <location>
        <begin position="177"/>
        <end position="200"/>
    </location>
</feature>
<feature type="transmembrane region" description="Helical" evidence="1">
    <location>
        <begin position="474"/>
        <end position="494"/>
    </location>
</feature>